<dbReference type="RefSeq" id="WP_150260902.1">
    <property type="nucleotide sequence ID" value="NZ_CP029189.1"/>
</dbReference>
<feature type="compositionally biased region" description="Basic residues" evidence="1">
    <location>
        <begin position="245"/>
        <end position="254"/>
    </location>
</feature>
<name>A0A5P2DT05_STRVZ</name>
<feature type="region of interest" description="Disordered" evidence="1">
    <location>
        <begin position="245"/>
        <end position="276"/>
    </location>
</feature>
<evidence type="ECO:0000313" key="3">
    <source>
        <dbReference type="EMBL" id="QES57993.1"/>
    </source>
</evidence>
<organism evidence="3 4">
    <name type="scientific">Streptomyces venezuelae</name>
    <dbReference type="NCBI Taxonomy" id="54571"/>
    <lineage>
        <taxon>Bacteria</taxon>
        <taxon>Bacillati</taxon>
        <taxon>Actinomycetota</taxon>
        <taxon>Actinomycetes</taxon>
        <taxon>Kitasatosporales</taxon>
        <taxon>Streptomycetaceae</taxon>
        <taxon>Streptomyces</taxon>
    </lineage>
</organism>
<evidence type="ECO:0000259" key="2">
    <source>
        <dbReference type="Pfam" id="PF03771"/>
    </source>
</evidence>
<protein>
    <recommendedName>
        <fullName evidence="2">DUF317 domain-containing protein</fullName>
    </recommendedName>
</protein>
<reference evidence="3 4" key="1">
    <citation type="submission" date="2018-05" db="EMBL/GenBank/DDBJ databases">
        <title>Streptomyces venezuelae.</title>
        <authorList>
            <person name="Kim W."/>
            <person name="Lee N."/>
            <person name="Cho B.-K."/>
        </authorList>
    </citation>
    <scope>NUCLEOTIDE SEQUENCE [LARGE SCALE GENOMIC DNA]</scope>
    <source>
        <strain evidence="3 4">ATCC 21018</strain>
    </source>
</reference>
<feature type="domain" description="DUF317" evidence="2">
    <location>
        <begin position="159"/>
        <end position="207"/>
    </location>
</feature>
<evidence type="ECO:0000313" key="4">
    <source>
        <dbReference type="Proteomes" id="UP000324101"/>
    </source>
</evidence>
<accession>A0A5P2DT05</accession>
<gene>
    <name evidence="3" type="ORF">DEJ51_30765</name>
</gene>
<feature type="domain" description="DUF317" evidence="2">
    <location>
        <begin position="66"/>
        <end position="109"/>
    </location>
</feature>
<dbReference type="InterPro" id="IPR005523">
    <property type="entry name" value="DUF317_SPDY"/>
</dbReference>
<dbReference type="Pfam" id="PF03771">
    <property type="entry name" value="SPDY"/>
    <property type="match status" value="2"/>
</dbReference>
<evidence type="ECO:0000256" key="1">
    <source>
        <dbReference type="SAM" id="MobiDB-lite"/>
    </source>
</evidence>
<dbReference type="Proteomes" id="UP000324101">
    <property type="component" value="Chromosome"/>
</dbReference>
<dbReference type="OrthoDB" id="4258142at2"/>
<dbReference type="AlphaFoldDB" id="A0A5P2DT05"/>
<feature type="compositionally biased region" description="Low complexity" evidence="1">
    <location>
        <begin position="255"/>
        <end position="276"/>
    </location>
</feature>
<proteinExistence type="predicted"/>
<dbReference type="EMBL" id="CP029189">
    <property type="protein sequence ID" value="QES57993.1"/>
    <property type="molecule type" value="Genomic_DNA"/>
</dbReference>
<sequence>MAVSPAQRASYANDHHTKIPFETAPRHLAGPGDPRHVTHALLAAGWTLTSAPGDPRIALAGPDEARHQMVIDPFASGSWWRIHSVAWTWNASFGRMVPAEIIAGFTDRLFGGPRRGDTGPWEHMRKAGWSVDLRRDGTGEAISPDPRLPIRAELRPIFNDSPDHLAWLIEAKPEHSGPPIWQIWISGPVPDHLMAGLAEQLVSTAPVLRGMHDLDHHAARQENSPLTPEQAVEAHFSRIDAARARARTQRRTRLTTRLPAPAAAPASPAPSRASRP</sequence>